<protein>
    <recommendedName>
        <fullName evidence="2">Reverse transcriptase domain-containing protein</fullName>
    </recommendedName>
</protein>
<name>A0A409VZ12_9AGAR</name>
<dbReference type="Pfam" id="PF00078">
    <property type="entry name" value="RVT_1"/>
    <property type="match status" value="1"/>
</dbReference>
<feature type="region of interest" description="Disordered" evidence="1">
    <location>
        <begin position="1"/>
        <end position="47"/>
    </location>
</feature>
<dbReference type="Proteomes" id="UP000284706">
    <property type="component" value="Unassembled WGS sequence"/>
</dbReference>
<dbReference type="AlphaFoldDB" id="A0A409VZ12"/>
<dbReference type="InterPro" id="IPR005135">
    <property type="entry name" value="Endo/exonuclease/phosphatase"/>
</dbReference>
<comment type="caution">
    <text evidence="3">The sequence shown here is derived from an EMBL/GenBank/DDBJ whole genome shotgun (WGS) entry which is preliminary data.</text>
</comment>
<feature type="non-terminal residue" evidence="3">
    <location>
        <position position="1112"/>
    </location>
</feature>
<dbReference type="Gene3D" id="3.60.10.10">
    <property type="entry name" value="Endonuclease/exonuclease/phosphatase"/>
    <property type="match status" value="1"/>
</dbReference>
<proteinExistence type="predicted"/>
<evidence type="ECO:0000313" key="3">
    <source>
        <dbReference type="EMBL" id="PPQ71498.1"/>
    </source>
</evidence>
<evidence type="ECO:0000259" key="2">
    <source>
        <dbReference type="PROSITE" id="PS50878"/>
    </source>
</evidence>
<dbReference type="InParanoid" id="A0A409VZ12"/>
<dbReference type="Pfam" id="PF03372">
    <property type="entry name" value="Exo_endo_phos"/>
    <property type="match status" value="1"/>
</dbReference>
<dbReference type="SUPFAM" id="SSF56219">
    <property type="entry name" value="DNase I-like"/>
    <property type="match status" value="1"/>
</dbReference>
<dbReference type="SUPFAM" id="SSF56672">
    <property type="entry name" value="DNA/RNA polymerases"/>
    <property type="match status" value="1"/>
</dbReference>
<dbReference type="EMBL" id="NHYE01005500">
    <property type="protein sequence ID" value="PPQ71498.1"/>
    <property type="molecule type" value="Genomic_DNA"/>
</dbReference>
<reference evidence="3 4" key="1">
    <citation type="journal article" date="2018" name="Evol. Lett.">
        <title>Horizontal gene cluster transfer increased hallucinogenic mushroom diversity.</title>
        <authorList>
            <person name="Reynolds H.T."/>
            <person name="Vijayakumar V."/>
            <person name="Gluck-Thaler E."/>
            <person name="Korotkin H.B."/>
            <person name="Matheny P.B."/>
            <person name="Slot J.C."/>
        </authorList>
    </citation>
    <scope>NUCLEOTIDE SEQUENCE [LARGE SCALE GENOMIC DNA]</scope>
    <source>
        <strain evidence="3 4">SRW20</strain>
    </source>
</reference>
<organism evidence="3 4">
    <name type="scientific">Gymnopilus dilepis</name>
    <dbReference type="NCBI Taxonomy" id="231916"/>
    <lineage>
        <taxon>Eukaryota</taxon>
        <taxon>Fungi</taxon>
        <taxon>Dikarya</taxon>
        <taxon>Basidiomycota</taxon>
        <taxon>Agaricomycotina</taxon>
        <taxon>Agaricomycetes</taxon>
        <taxon>Agaricomycetidae</taxon>
        <taxon>Agaricales</taxon>
        <taxon>Agaricineae</taxon>
        <taxon>Hymenogastraceae</taxon>
        <taxon>Gymnopilus</taxon>
    </lineage>
</organism>
<feature type="domain" description="Reverse transcriptase" evidence="2">
    <location>
        <begin position="585"/>
        <end position="870"/>
    </location>
</feature>
<evidence type="ECO:0000256" key="1">
    <source>
        <dbReference type="SAM" id="MobiDB-lite"/>
    </source>
</evidence>
<dbReference type="PANTHER" id="PTHR19446">
    <property type="entry name" value="REVERSE TRANSCRIPTASES"/>
    <property type="match status" value="1"/>
</dbReference>
<dbReference type="CDD" id="cd01650">
    <property type="entry name" value="RT_nLTR_like"/>
    <property type="match status" value="1"/>
</dbReference>
<accession>A0A409VZ12</accession>
<dbReference type="InterPro" id="IPR036691">
    <property type="entry name" value="Endo/exonu/phosph_ase_sf"/>
</dbReference>
<dbReference type="GO" id="GO:0003824">
    <property type="term" value="F:catalytic activity"/>
    <property type="evidence" value="ECO:0007669"/>
    <property type="project" value="InterPro"/>
</dbReference>
<gene>
    <name evidence="3" type="ORF">CVT26_011265</name>
</gene>
<dbReference type="PROSITE" id="PS50878">
    <property type="entry name" value="RT_POL"/>
    <property type="match status" value="1"/>
</dbReference>
<dbReference type="InterPro" id="IPR000477">
    <property type="entry name" value="RT_dom"/>
</dbReference>
<dbReference type="STRING" id="231916.A0A409VZ12"/>
<dbReference type="OrthoDB" id="416119at2759"/>
<evidence type="ECO:0000313" key="4">
    <source>
        <dbReference type="Proteomes" id="UP000284706"/>
    </source>
</evidence>
<keyword evidence="4" id="KW-1185">Reference proteome</keyword>
<feature type="compositionally biased region" description="Polar residues" evidence="1">
    <location>
        <begin position="32"/>
        <end position="45"/>
    </location>
</feature>
<dbReference type="InterPro" id="IPR043502">
    <property type="entry name" value="DNA/RNA_pol_sf"/>
</dbReference>
<sequence>MDPIRLPHQAPATIEPDDTAPPPADVHLHPHQGNTTPETRVQQPLGQKKTRATVRIATLNIRGGGSQATRHKWQKINQILRTEKIGVIVINEAHLKPEDVESLHEQYPSRFHILNNLDEANPASKGIAIILNKQLVSWKEASVINLIAGRASLLTLPWHGRGQLKILAVYAPNIHADNATFFETIHDKWENENLPLPDAMIGDFNMVEEAIDRLPAHRDPPRVTEAFEKLKQKLQLQDGWRQQHPTELGYTYTQDATQSRSRIDRMYLSQTLLNASHNWSTKTTEIRTDHKLLMVECANWRAPKIGKGRWSIPPRALKSKHVMRQIRTLGMSLESAFDEIPIDEKWSDQRSIQRLFEQFKADLITVTKDYIRTATPLLDQKIKTLTVRLKNALNEPESPVEEKQLNASLIEAELLKLESIRHERIRDNTKTRYWLEGETLSKYWINLNKIRTPRDTIPSLLNETELGPTGQVRDSEKMAEIAKNYHDQLQTVGLAANLTDEEVENVLANLQTRLPTAEKGKLAEYIKEEEVRKALKDLPDGKAPGPDGIPHELWKLLHQRHMSDEKAHLESFNVVKILTRIYNDIERHGIDPATSFSKGWMCPIYKKGDKTKISNYRPITVLNSDYKIMTRTLTTRLSNVAPLLIHPDQAGFMKGRRIEDQTELAQLMINRCEAEDDNGVIVCLDQEKAYDKIRHDFIWKTLEKLNFPQHFIRTVQSLYGNGTTCVILNGMISDIYKVIRGVRQGDPLSCLIFNMAIESLASMIRKSSLKGFEIPGDPERLVTTLFADDTTVYLSQDDDLHTLNEILDRWCKCSGAKFNTDKTAYIPVGSADYRREMVNTRQIGASQVDVPQNVSIAADGTPTRVLGAFVGNDVDNVAVWTPRKEKLHSRLQQWEKSRPTMRGRRLIVGMEVGGLTQYLARVQGMDKKVEESITKMIRTFMWSGESPTINIETLELPQNEGGMKLLNLSARNEAIQLMKLKTYLQPPDKKPRWAKVADALVASSTPKIQERIAKADKINTFLQTWTPKIARDTLLPKSIREMLKAAKKYKLDLDPPTIDTDIKRDMPVWYHKGTLPGKTISHRGKHVKCLKAVHKIKTTGDLSDFVEADFPP</sequence>